<dbReference type="RefSeq" id="WP_111445057.1">
    <property type="nucleotide sequence ID" value="NZ_QKZK01000008.1"/>
</dbReference>
<dbReference type="Pfam" id="PF10884">
    <property type="entry name" value="DUF2683"/>
    <property type="match status" value="1"/>
</dbReference>
<reference evidence="1 2" key="1">
    <citation type="submission" date="2018-06" db="EMBL/GenBank/DDBJ databases">
        <title>Genomic Encyclopedia of Archaeal and Bacterial Type Strains, Phase II (KMG-II): from individual species to whole genera.</title>
        <authorList>
            <person name="Goeker M."/>
        </authorList>
    </citation>
    <scope>NUCLEOTIDE SEQUENCE [LARGE SCALE GENOMIC DNA]</scope>
    <source>
        <strain evidence="1 2">DSM 6779</strain>
    </source>
</reference>
<keyword evidence="2" id="KW-1185">Reference proteome</keyword>
<protein>
    <submittedName>
        <fullName evidence="1">Uncharacterized protein</fullName>
    </submittedName>
</protein>
<dbReference type="Proteomes" id="UP000249239">
    <property type="component" value="Unassembled WGS sequence"/>
</dbReference>
<dbReference type="InterPro" id="IPR020271">
    <property type="entry name" value="Uncharacterised_MJ1172"/>
</dbReference>
<dbReference type="OrthoDB" id="827255at2"/>
<comment type="caution">
    <text evidence="1">The sequence shown here is derived from an EMBL/GenBank/DDBJ whole genome shotgun (WGS) entry which is preliminary data.</text>
</comment>
<dbReference type="EMBL" id="QKZK01000008">
    <property type="protein sequence ID" value="PZX17948.1"/>
    <property type="molecule type" value="Genomic_DNA"/>
</dbReference>
<proteinExistence type="predicted"/>
<evidence type="ECO:0000313" key="1">
    <source>
        <dbReference type="EMBL" id="PZX17948.1"/>
    </source>
</evidence>
<gene>
    <name evidence="1" type="ORF">LX69_01364</name>
</gene>
<evidence type="ECO:0000313" key="2">
    <source>
        <dbReference type="Proteomes" id="UP000249239"/>
    </source>
</evidence>
<organism evidence="1 2">
    <name type="scientific">Breznakibacter xylanolyticus</name>
    <dbReference type="NCBI Taxonomy" id="990"/>
    <lineage>
        <taxon>Bacteria</taxon>
        <taxon>Pseudomonadati</taxon>
        <taxon>Bacteroidota</taxon>
        <taxon>Bacteroidia</taxon>
        <taxon>Marinilabiliales</taxon>
        <taxon>Marinilabiliaceae</taxon>
        <taxon>Breznakibacter</taxon>
    </lineage>
</organism>
<accession>A0A2W7NCQ9</accession>
<name>A0A2W7NCQ9_9BACT</name>
<sequence length="69" mass="7936">MKTQDILIAHPSNDHEMNVIKAFFEALKIKFEVAKDSPYDPKFVAKIENSRKQAAEGKTFKIGLDDIWK</sequence>
<dbReference type="AlphaFoldDB" id="A0A2W7NCQ9"/>